<reference evidence="9 11" key="2">
    <citation type="submission" date="2020-12" db="EMBL/GenBank/DDBJ databases">
        <title>Taxonomic evaluation of the Bacillus sporothermodurans group of bacteria based on whole genome sequences.</title>
        <authorList>
            <person name="Fiedler G."/>
            <person name="Herbstmann A.-D."/>
            <person name="Doll E."/>
            <person name="Wenning M."/>
            <person name="Brinks E."/>
            <person name="Kabisch J."/>
            <person name="Breitenwieser F."/>
            <person name="Lappann M."/>
            <person name="Boehnlein C."/>
            <person name="Franz C."/>
        </authorList>
    </citation>
    <scope>NUCLEOTIDE SEQUENCE [LARGE SCALE GENOMIC DNA]</scope>
    <source>
        <strain evidence="9 11">DSM 10599</strain>
    </source>
</reference>
<sequence>MNPIQECCNITKELIEFLRNNNDADRDNVIQEVEQFLEKRESLLEDIKPPFSAEDQLLGERLILLGKQLNLLLMNVKQEIQKDLNGLNKKKKSMNQYTNPYANIQSDGFFYDKRK</sequence>
<keyword evidence="10" id="KW-1185">Reference proteome</keyword>
<evidence type="ECO:0000313" key="9">
    <source>
        <dbReference type="EMBL" id="QQX23581.1"/>
    </source>
</evidence>
<evidence type="ECO:0000313" key="8">
    <source>
        <dbReference type="EMBL" id="KYC88610.1"/>
    </source>
</evidence>
<dbReference type="Pfam" id="PF05400">
    <property type="entry name" value="FliT"/>
    <property type="match status" value="1"/>
</dbReference>
<comment type="similarity">
    <text evidence="6">Belongs to the bacillales FliT family.</text>
</comment>
<protein>
    <recommendedName>
        <fullName evidence="7">Flagellar protein FliT</fullName>
    </recommendedName>
</protein>
<name>A0A150KK63_9BACI</name>
<keyword evidence="9" id="KW-0966">Cell projection</keyword>
<keyword evidence="9" id="KW-0969">Cilium</keyword>
<accession>A0A150KK63</accession>
<comment type="subcellular location">
    <subcellularLocation>
        <location evidence="1">Cytoplasm</location>
        <location evidence="1">Cytosol</location>
    </subcellularLocation>
</comment>
<evidence type="ECO:0000313" key="11">
    <source>
        <dbReference type="Proteomes" id="UP000595512"/>
    </source>
</evidence>
<proteinExistence type="inferred from homology"/>
<dbReference type="RefSeq" id="WP_066235720.1">
    <property type="nucleotide sequence ID" value="NZ_CP066701.1"/>
</dbReference>
<dbReference type="STRING" id="46224.B4102_3999"/>
<keyword evidence="4" id="KW-0143">Chaperone</keyword>
<evidence type="ECO:0000256" key="2">
    <source>
        <dbReference type="ARBA" id="ARBA00022490"/>
    </source>
</evidence>
<dbReference type="KEGG" id="hspo:JGZ69_11570"/>
<dbReference type="EMBL" id="LQYN01000140">
    <property type="protein sequence ID" value="KYC88610.1"/>
    <property type="molecule type" value="Genomic_DNA"/>
</dbReference>
<gene>
    <name evidence="8" type="ORF">B4102_3999</name>
    <name evidence="9" type="ORF">JGZ69_11570</name>
</gene>
<dbReference type="PATRIC" id="fig|46224.3.peg.1279"/>
<evidence type="ECO:0000313" key="10">
    <source>
        <dbReference type="Proteomes" id="UP000075666"/>
    </source>
</evidence>
<evidence type="ECO:0000256" key="7">
    <source>
        <dbReference type="ARBA" id="ARBA00093797"/>
    </source>
</evidence>
<dbReference type="GeneID" id="62497000"/>
<dbReference type="InterPro" id="IPR008622">
    <property type="entry name" value="FliT"/>
</dbReference>
<reference evidence="8 10" key="1">
    <citation type="submission" date="2016-01" db="EMBL/GenBank/DDBJ databases">
        <title>Genome Sequences of Twelve Sporeforming Bacillus Species Isolated from Foods.</title>
        <authorList>
            <person name="Berendsen E.M."/>
            <person name="Wells-Bennik M.H."/>
            <person name="Krawcyk A.O."/>
            <person name="De Jong A."/>
            <person name="Holsappel S."/>
            <person name="Eijlander R.T."/>
            <person name="Kuipers O.P."/>
        </authorList>
    </citation>
    <scope>NUCLEOTIDE SEQUENCE [LARGE SCALE GENOMIC DNA]</scope>
    <source>
        <strain evidence="8 10">B4102</strain>
    </source>
</reference>
<evidence type="ECO:0000256" key="5">
    <source>
        <dbReference type="ARBA" id="ARBA00093765"/>
    </source>
</evidence>
<organism evidence="8 10">
    <name type="scientific">Heyndrickxia sporothermodurans</name>
    <dbReference type="NCBI Taxonomy" id="46224"/>
    <lineage>
        <taxon>Bacteria</taxon>
        <taxon>Bacillati</taxon>
        <taxon>Bacillota</taxon>
        <taxon>Bacilli</taxon>
        <taxon>Bacillales</taxon>
        <taxon>Bacillaceae</taxon>
        <taxon>Heyndrickxia</taxon>
    </lineage>
</organism>
<dbReference type="AlphaFoldDB" id="A0A150KK63"/>
<keyword evidence="9" id="KW-0282">Flagellum</keyword>
<comment type="function">
    <text evidence="5">May act as an export chaperone for the filament capping protein FliD.</text>
</comment>
<evidence type="ECO:0000256" key="4">
    <source>
        <dbReference type="ARBA" id="ARBA00023186"/>
    </source>
</evidence>
<evidence type="ECO:0000256" key="6">
    <source>
        <dbReference type="ARBA" id="ARBA00093785"/>
    </source>
</evidence>
<keyword evidence="3" id="KW-1005">Bacterial flagellum biogenesis</keyword>
<keyword evidence="2" id="KW-0963">Cytoplasm</keyword>
<dbReference type="Proteomes" id="UP000075666">
    <property type="component" value="Unassembled WGS sequence"/>
</dbReference>
<dbReference type="Proteomes" id="UP000595512">
    <property type="component" value="Chromosome"/>
</dbReference>
<dbReference type="EMBL" id="CP066701">
    <property type="protein sequence ID" value="QQX23581.1"/>
    <property type="molecule type" value="Genomic_DNA"/>
</dbReference>
<evidence type="ECO:0000256" key="1">
    <source>
        <dbReference type="ARBA" id="ARBA00004514"/>
    </source>
</evidence>
<evidence type="ECO:0000256" key="3">
    <source>
        <dbReference type="ARBA" id="ARBA00022795"/>
    </source>
</evidence>
<dbReference type="OrthoDB" id="2353131at2"/>